<dbReference type="AlphaFoldDB" id="A0A9N8PNT3"/>
<dbReference type="Proteomes" id="UP000745764">
    <property type="component" value="Unassembled WGS sequence"/>
</dbReference>
<evidence type="ECO:0000313" key="2">
    <source>
        <dbReference type="Proteomes" id="UP000745764"/>
    </source>
</evidence>
<keyword evidence="2" id="KW-1185">Reference proteome</keyword>
<gene>
    <name evidence="1" type="ORF">AWRI4620_LOCUS562</name>
</gene>
<comment type="caution">
    <text evidence="1">The sequence shown here is derived from an EMBL/GenBank/DDBJ whole genome shotgun (WGS) entry which is preliminary data.</text>
</comment>
<proteinExistence type="predicted"/>
<name>A0A9N8PNT3_9PEZI</name>
<protein>
    <submittedName>
        <fullName evidence="1">Uncharacterized protein</fullName>
    </submittedName>
</protein>
<dbReference type="OrthoDB" id="3868700at2759"/>
<evidence type="ECO:0000313" key="1">
    <source>
        <dbReference type="EMBL" id="CAD0106307.1"/>
    </source>
</evidence>
<organism evidence="1 2">
    <name type="scientific">Aureobasidium uvarum</name>
    <dbReference type="NCBI Taxonomy" id="2773716"/>
    <lineage>
        <taxon>Eukaryota</taxon>
        <taxon>Fungi</taxon>
        <taxon>Dikarya</taxon>
        <taxon>Ascomycota</taxon>
        <taxon>Pezizomycotina</taxon>
        <taxon>Dothideomycetes</taxon>
        <taxon>Dothideomycetidae</taxon>
        <taxon>Dothideales</taxon>
        <taxon>Saccotheciaceae</taxon>
        <taxon>Aureobasidium</taxon>
    </lineage>
</organism>
<reference evidence="1" key="1">
    <citation type="submission" date="2020-06" db="EMBL/GenBank/DDBJ databases">
        <authorList>
            <person name="Onetto C."/>
        </authorList>
    </citation>
    <scope>NUCLEOTIDE SEQUENCE</scope>
</reference>
<dbReference type="EMBL" id="CAINUL010000001">
    <property type="protein sequence ID" value="CAD0106307.1"/>
    <property type="molecule type" value="Genomic_DNA"/>
</dbReference>
<accession>A0A9N8PNT3</accession>
<sequence length="136" mass="15689">MRAVKKVLIPKICDILRDFLTSPEDEAFMPLLRQLVKATVADTTQAIDDKHLDLLNHVVTHCTSSSPTDPSEITSITRPILRILMKHRCRLATETHSRMQRDIDSMAMRRDMERLRVIYAEMLLFEAQAEEGQNDQ</sequence>